<dbReference type="Proteomes" id="UP000240009">
    <property type="component" value="Unassembled WGS sequence"/>
</dbReference>
<comment type="caution">
    <text evidence="2">The sequence shown here is derived from an EMBL/GenBank/DDBJ whole genome shotgun (WGS) entry which is preliminary data.</text>
</comment>
<evidence type="ECO:0000313" key="3">
    <source>
        <dbReference type="Proteomes" id="UP000240009"/>
    </source>
</evidence>
<evidence type="ECO:0000256" key="1">
    <source>
        <dbReference type="SAM" id="SignalP"/>
    </source>
</evidence>
<feature type="signal peptide" evidence="1">
    <location>
        <begin position="1"/>
        <end position="20"/>
    </location>
</feature>
<protein>
    <submittedName>
        <fullName evidence="2">Uncharacterized protein</fullName>
    </submittedName>
</protein>
<proteinExistence type="predicted"/>
<dbReference type="InterPro" id="IPR011044">
    <property type="entry name" value="Quino_amine_DH_bsu"/>
</dbReference>
<feature type="chain" id="PRO_5015635518" evidence="1">
    <location>
        <begin position="21"/>
        <end position="458"/>
    </location>
</feature>
<reference evidence="2 3" key="1">
    <citation type="submission" date="2018-02" db="EMBL/GenBank/DDBJ databases">
        <title>Comparative genomes isolates from brazilian mangrove.</title>
        <authorList>
            <person name="Araujo J.E."/>
            <person name="Taketani R.G."/>
            <person name="Silva M.C.P."/>
            <person name="Loureco M.V."/>
            <person name="Andreote F.D."/>
        </authorList>
    </citation>
    <scope>NUCLEOTIDE SEQUENCE [LARGE SCALE GENOMIC DNA]</scope>
    <source>
        <strain evidence="2 3">HEX-2 MGV</strain>
    </source>
</reference>
<dbReference type="OrthoDB" id="290518at2"/>
<dbReference type="AlphaFoldDB" id="A0A2S8G9Y1"/>
<dbReference type="RefSeq" id="WP_105349603.1">
    <property type="nucleotide sequence ID" value="NZ_PUIA01000003.1"/>
</dbReference>
<dbReference type="Gene3D" id="2.60.40.10">
    <property type="entry name" value="Immunoglobulins"/>
    <property type="match status" value="1"/>
</dbReference>
<organism evidence="2 3">
    <name type="scientific">Blastopirellula marina</name>
    <dbReference type="NCBI Taxonomy" id="124"/>
    <lineage>
        <taxon>Bacteria</taxon>
        <taxon>Pseudomonadati</taxon>
        <taxon>Planctomycetota</taxon>
        <taxon>Planctomycetia</taxon>
        <taxon>Pirellulales</taxon>
        <taxon>Pirellulaceae</taxon>
        <taxon>Blastopirellula</taxon>
    </lineage>
</organism>
<keyword evidence="1" id="KW-0732">Signal</keyword>
<dbReference type="EMBL" id="PUIA01000003">
    <property type="protein sequence ID" value="PQO41237.1"/>
    <property type="molecule type" value="Genomic_DNA"/>
</dbReference>
<dbReference type="InterPro" id="IPR013783">
    <property type="entry name" value="Ig-like_fold"/>
</dbReference>
<evidence type="ECO:0000313" key="2">
    <source>
        <dbReference type="EMBL" id="PQO41237.1"/>
    </source>
</evidence>
<name>A0A2S8G9Y1_9BACT</name>
<dbReference type="SUPFAM" id="SSF50969">
    <property type="entry name" value="YVTN repeat-like/Quinoprotein amine dehydrogenase"/>
    <property type="match status" value="1"/>
</dbReference>
<accession>A0A2S8G9Y1</accession>
<sequence>MLYLFLRVLAVAGVLAAASAAVDVVEAAKPLATGQRRTIELVSPWVSMATGGAGRYIVLHLKEAGKLALLDVVAGGIIHTIDAPGEDLMLAGGLDQLIVLVPSQGLFHRYNIATLKRKKSFPAPINFHPQRIAMGSASQGPLVCHTRGPVELFDIKTFKPLTFEGDMLTGGMYGDWGYEITASGDGQTIVGWIPGISGQQYAAMKLDGARTKITKSTDGYSYGGRYMRPNANATMYFRDGSELFDADMKPLATDHLKDLVLLPCDDPNFFLAVQPIEGQKDADVWICASGTLQKIALVKSVGQVVDGVRRTDLGHWQFAPRVRWLPTANTLFSLPANQKEVLLIGANLKQLLEESGDDYLHIVSLPPRTALVGEPYSYQIDVLSSSDRVNFKAVSVPDGLKVSPDGRVDWTPKARPANGVQQVIISTKAGGQEAFQRFNISVEYDSNADTTSQKRQEK</sequence>
<gene>
    <name evidence="2" type="ORF">C5Y96_00540</name>
</gene>